<dbReference type="OrthoDB" id="3223806at2759"/>
<evidence type="ECO:0000256" key="1">
    <source>
        <dbReference type="ARBA" id="ARBA00009005"/>
    </source>
</evidence>
<dbReference type="Proteomes" id="UP000053617">
    <property type="component" value="Unassembled WGS sequence"/>
</dbReference>
<dbReference type="InterPro" id="IPR011600">
    <property type="entry name" value="Pept_C14_caspase"/>
</dbReference>
<dbReference type="InterPro" id="IPR050452">
    <property type="entry name" value="Metacaspase"/>
</dbReference>
<accession>A0A0D2GY12</accession>
<evidence type="ECO:0000313" key="4">
    <source>
        <dbReference type="Proteomes" id="UP000053617"/>
    </source>
</evidence>
<comment type="similarity">
    <text evidence="1">Belongs to the peptidase C14B family.</text>
</comment>
<dbReference type="EMBL" id="KN847479">
    <property type="protein sequence ID" value="KIX03088.1"/>
    <property type="molecule type" value="Genomic_DNA"/>
</dbReference>
<dbReference type="Gene3D" id="3.40.50.12660">
    <property type="match status" value="2"/>
</dbReference>
<dbReference type="RefSeq" id="XP_013270224.1">
    <property type="nucleotide sequence ID" value="XM_013414770.1"/>
</dbReference>
<dbReference type="GO" id="GO:0005737">
    <property type="term" value="C:cytoplasm"/>
    <property type="evidence" value="ECO:0007669"/>
    <property type="project" value="TreeGrafter"/>
</dbReference>
<protein>
    <recommendedName>
        <fullName evidence="2">Peptidase C14 caspase domain-containing protein</fullName>
    </recommendedName>
</protein>
<feature type="domain" description="Peptidase C14 caspase" evidence="2">
    <location>
        <begin position="4"/>
        <end position="305"/>
    </location>
</feature>
<evidence type="ECO:0000259" key="2">
    <source>
        <dbReference type="Pfam" id="PF00656"/>
    </source>
</evidence>
<dbReference type="GeneID" id="25294709"/>
<sequence length="317" mass="35292">MSQRKALLIGINYIGSQHQLQGCVDDVGNVAEFLVSRGYSNHPTDMVVLTDMNCPNTPFWPSGHNILAAMNWLVSEPGCMCFLHYSGHGGQVPDPDGERESGFNDTIVPVDWEVNGQIPSDVLHRHLVSALAPGSTLFIIFDCCHSGSAVELPFVYRTDEDGNVNLMDNLRAGAELIGEASHLIRGDFAFDGLGEARHLLAGATSFFRGLKHQYEGDYSEGLHAVDDFEDEWAQERKSVFMFSGCKDEQTSADAFINGRHVGAMSWAFLETMKTDIHWNLSYVQILQNTRALLQEHYSQIPQLSCGYQFDLNNPFRV</sequence>
<dbReference type="AlphaFoldDB" id="A0A0D2GY12"/>
<dbReference type="VEuPathDB" id="FungiDB:Z518_06638"/>
<dbReference type="PANTHER" id="PTHR48104">
    <property type="entry name" value="METACASPASE-4"/>
    <property type="match status" value="1"/>
</dbReference>
<dbReference type="GO" id="GO:0006508">
    <property type="term" value="P:proteolysis"/>
    <property type="evidence" value="ECO:0007669"/>
    <property type="project" value="InterPro"/>
</dbReference>
<dbReference type="PANTHER" id="PTHR48104:SF30">
    <property type="entry name" value="METACASPASE-1"/>
    <property type="match status" value="1"/>
</dbReference>
<proteinExistence type="inferred from homology"/>
<organism evidence="3 4">
    <name type="scientific">Rhinocladiella mackenziei CBS 650.93</name>
    <dbReference type="NCBI Taxonomy" id="1442369"/>
    <lineage>
        <taxon>Eukaryota</taxon>
        <taxon>Fungi</taxon>
        <taxon>Dikarya</taxon>
        <taxon>Ascomycota</taxon>
        <taxon>Pezizomycotina</taxon>
        <taxon>Eurotiomycetes</taxon>
        <taxon>Chaetothyriomycetidae</taxon>
        <taxon>Chaetothyriales</taxon>
        <taxon>Herpotrichiellaceae</taxon>
        <taxon>Rhinocladiella</taxon>
    </lineage>
</organism>
<keyword evidence="4" id="KW-1185">Reference proteome</keyword>
<dbReference type="HOGENOM" id="CLU_029389_3_0_1"/>
<dbReference type="GO" id="GO:0004197">
    <property type="term" value="F:cysteine-type endopeptidase activity"/>
    <property type="evidence" value="ECO:0007669"/>
    <property type="project" value="InterPro"/>
</dbReference>
<evidence type="ECO:0000313" key="3">
    <source>
        <dbReference type="EMBL" id="KIX03088.1"/>
    </source>
</evidence>
<reference evidence="3 4" key="1">
    <citation type="submission" date="2015-01" db="EMBL/GenBank/DDBJ databases">
        <title>The Genome Sequence of Rhinocladiella mackenzie CBS 650.93.</title>
        <authorList>
            <consortium name="The Broad Institute Genomics Platform"/>
            <person name="Cuomo C."/>
            <person name="de Hoog S."/>
            <person name="Gorbushina A."/>
            <person name="Stielow B."/>
            <person name="Teixiera M."/>
            <person name="Abouelleil A."/>
            <person name="Chapman S.B."/>
            <person name="Priest M."/>
            <person name="Young S.K."/>
            <person name="Wortman J."/>
            <person name="Nusbaum C."/>
            <person name="Birren B."/>
        </authorList>
    </citation>
    <scope>NUCLEOTIDE SEQUENCE [LARGE SCALE GENOMIC DNA]</scope>
    <source>
        <strain evidence="3 4">CBS 650.93</strain>
    </source>
</reference>
<name>A0A0D2GY12_9EURO</name>
<gene>
    <name evidence="3" type="ORF">Z518_06638</name>
</gene>
<dbReference type="Pfam" id="PF00656">
    <property type="entry name" value="Peptidase_C14"/>
    <property type="match status" value="1"/>
</dbReference>